<evidence type="ECO:0000259" key="4">
    <source>
        <dbReference type="Pfam" id="PF20789"/>
    </source>
</evidence>
<gene>
    <name evidence="5" type="ORF">ACFO3E_16580</name>
</gene>
<dbReference type="InterPro" id="IPR049450">
    <property type="entry name" value="ACOT8-like_C"/>
</dbReference>
<dbReference type="CDD" id="cd03445">
    <property type="entry name" value="Thioesterase_II_repeat2"/>
    <property type="match status" value="1"/>
</dbReference>
<evidence type="ECO:0000313" key="5">
    <source>
        <dbReference type="EMBL" id="MFC4595778.1"/>
    </source>
</evidence>
<accession>A0ABV9F368</accession>
<dbReference type="Gene3D" id="2.40.160.210">
    <property type="entry name" value="Acyl-CoA thioesterase, double hotdog domain"/>
    <property type="match status" value="1"/>
</dbReference>
<protein>
    <submittedName>
        <fullName evidence="5">Acyl-CoA thioesterase</fullName>
    </submittedName>
</protein>
<comment type="similarity">
    <text evidence="1">Belongs to the C/M/P thioester hydrolase family.</text>
</comment>
<feature type="domain" description="Acyl-CoA thioesterase-like C-terminal" evidence="4">
    <location>
        <begin position="196"/>
        <end position="318"/>
    </location>
</feature>
<evidence type="ECO:0000313" key="6">
    <source>
        <dbReference type="Proteomes" id="UP001595957"/>
    </source>
</evidence>
<feature type="domain" description="Acyl-CoA thioesterase-like N-terminal HotDog" evidence="3">
    <location>
        <begin position="71"/>
        <end position="148"/>
    </location>
</feature>
<name>A0ABV9F368_9SPHN</name>
<dbReference type="InterPro" id="IPR042171">
    <property type="entry name" value="Acyl-CoA_hotdog"/>
</dbReference>
<reference evidence="6" key="1">
    <citation type="journal article" date="2019" name="Int. J. Syst. Evol. Microbiol.">
        <title>The Global Catalogue of Microorganisms (GCM) 10K type strain sequencing project: providing services to taxonomists for standard genome sequencing and annotation.</title>
        <authorList>
            <consortium name="The Broad Institute Genomics Platform"/>
            <consortium name="The Broad Institute Genome Sequencing Center for Infectious Disease"/>
            <person name="Wu L."/>
            <person name="Ma J."/>
        </authorList>
    </citation>
    <scope>NUCLEOTIDE SEQUENCE [LARGE SCALE GENOMIC DNA]</scope>
    <source>
        <strain evidence="6">NBRC 103632</strain>
    </source>
</reference>
<evidence type="ECO:0000259" key="3">
    <source>
        <dbReference type="Pfam" id="PF13622"/>
    </source>
</evidence>
<dbReference type="RefSeq" id="WP_380806393.1">
    <property type="nucleotide sequence ID" value="NZ_JBHSFZ010000058.1"/>
</dbReference>
<evidence type="ECO:0000256" key="1">
    <source>
        <dbReference type="ARBA" id="ARBA00006538"/>
    </source>
</evidence>
<dbReference type="Pfam" id="PF13622">
    <property type="entry name" value="4HBT_3"/>
    <property type="match status" value="1"/>
</dbReference>
<evidence type="ECO:0000256" key="2">
    <source>
        <dbReference type="ARBA" id="ARBA00022801"/>
    </source>
</evidence>
<dbReference type="InterPro" id="IPR003703">
    <property type="entry name" value="Acyl_CoA_thio"/>
</dbReference>
<keyword evidence="2" id="KW-0378">Hydrolase</keyword>
<dbReference type="InterPro" id="IPR049449">
    <property type="entry name" value="TesB_ACOT8-like_N"/>
</dbReference>
<dbReference type="InterPro" id="IPR029069">
    <property type="entry name" value="HotDog_dom_sf"/>
</dbReference>
<dbReference type="PANTHER" id="PTHR11066:SF34">
    <property type="entry name" value="ACYL-COENZYME A THIOESTERASE 8"/>
    <property type="match status" value="1"/>
</dbReference>
<proteinExistence type="inferred from homology"/>
<dbReference type="Pfam" id="PF20789">
    <property type="entry name" value="4HBT_3C"/>
    <property type="match status" value="1"/>
</dbReference>
<dbReference type="CDD" id="cd03444">
    <property type="entry name" value="Thioesterase_II_repeat1"/>
    <property type="match status" value="1"/>
</dbReference>
<comment type="caution">
    <text evidence="5">The sequence shown here is derived from an EMBL/GenBank/DDBJ whole genome shotgun (WGS) entry which is preliminary data.</text>
</comment>
<keyword evidence="6" id="KW-1185">Reference proteome</keyword>
<organism evidence="5 6">
    <name type="scientific">Sphingobium tyrosinilyticum</name>
    <dbReference type="NCBI Taxonomy" id="2715436"/>
    <lineage>
        <taxon>Bacteria</taxon>
        <taxon>Pseudomonadati</taxon>
        <taxon>Pseudomonadota</taxon>
        <taxon>Alphaproteobacteria</taxon>
        <taxon>Sphingomonadales</taxon>
        <taxon>Sphingomonadaceae</taxon>
        <taxon>Sphingobium</taxon>
    </lineage>
</organism>
<dbReference type="PANTHER" id="PTHR11066">
    <property type="entry name" value="ACYL-COA THIOESTERASE"/>
    <property type="match status" value="1"/>
</dbReference>
<dbReference type="Proteomes" id="UP001595957">
    <property type="component" value="Unassembled WGS sequence"/>
</dbReference>
<dbReference type="EMBL" id="JBHSFZ010000058">
    <property type="protein sequence ID" value="MFC4595778.1"/>
    <property type="molecule type" value="Genomic_DNA"/>
</dbReference>
<sequence>MSSAIPAIARAMLKRNGLNAWLGRRIADIMGQTPQIRPSLDQPPPSAAELLLLDEIEPDRFRARHNLDNYAGATFGGQQLGQSLAAAARTAPGWPASQASGLFLRSGRLDQPIDFVVERVNDGRRFAQRRVLASQDGRAIFDFQCTFHAREEGPAHQFAQAGNAISPEKLRPLPDLVAHTDLLPDTLRRIFAMPFPVELRPAKPEGLFDGPGSPTRDLWMRIPSAEGMREEADHQALLLLLSDYWLAGAAAAPHGGPGRTFLVTSLNHAIWLHAPAHLNQWLLFRIDSDWANHGRGLARGMLFAQDGRLVATVMQEALLRPL</sequence>
<dbReference type="SUPFAM" id="SSF54637">
    <property type="entry name" value="Thioesterase/thiol ester dehydrase-isomerase"/>
    <property type="match status" value="2"/>
</dbReference>